<dbReference type="Proteomes" id="UP000627838">
    <property type="component" value="Unassembled WGS sequence"/>
</dbReference>
<dbReference type="GO" id="GO:0008233">
    <property type="term" value="F:peptidase activity"/>
    <property type="evidence" value="ECO:0007669"/>
    <property type="project" value="UniProtKB-KW"/>
</dbReference>
<protein>
    <submittedName>
        <fullName evidence="3">ATP-dependent Clp protease ATP-binding subunit ClpA</fullName>
    </submittedName>
</protein>
<accession>A0ABR9JXW6</accession>
<keyword evidence="1" id="KW-0677">Repeat</keyword>
<comment type="caution">
    <text evidence="3">The sequence shown here is derived from an EMBL/GenBank/DDBJ whole genome shotgun (WGS) entry which is preliminary data.</text>
</comment>
<dbReference type="RefSeq" id="WP_192761626.1">
    <property type="nucleotide sequence ID" value="NZ_JADBDZ010000001.1"/>
</dbReference>
<dbReference type="EMBL" id="JADBDZ010000001">
    <property type="protein sequence ID" value="MBE1535419.1"/>
    <property type="molecule type" value="Genomic_DNA"/>
</dbReference>
<sequence length="183" mass="19576">MFERFTKDARETVVGAQAQARGLGHRHIGTEHVLLALAGADDPTARTLREHGLDAAALRARLAAGTGSGDGLDPEALRAIGIDLDAVRRATEQNFGEGALDAPRRGRGRPKGHIRFTKEAKKSLELSLRRALHLGHDHIGTGHILLGVLHDDDFSAVRHAWAAGADVGELRADITRMLTSEAA</sequence>
<keyword evidence="3" id="KW-0645">Protease</keyword>
<dbReference type="PROSITE" id="PS51903">
    <property type="entry name" value="CLP_R"/>
    <property type="match status" value="1"/>
</dbReference>
<keyword evidence="3" id="KW-0547">Nucleotide-binding</keyword>
<dbReference type="Gene3D" id="1.10.1780.10">
    <property type="entry name" value="Clp, N-terminal domain"/>
    <property type="match status" value="2"/>
</dbReference>
<proteinExistence type="predicted"/>
<dbReference type="InterPro" id="IPR004176">
    <property type="entry name" value="Clp_R_N"/>
</dbReference>
<keyword evidence="4" id="KW-1185">Reference proteome</keyword>
<dbReference type="Pfam" id="PF02861">
    <property type="entry name" value="Clp_N"/>
    <property type="match status" value="2"/>
</dbReference>
<evidence type="ECO:0000256" key="1">
    <source>
        <dbReference type="PROSITE-ProRule" id="PRU01251"/>
    </source>
</evidence>
<reference evidence="3 4" key="1">
    <citation type="submission" date="2020-10" db="EMBL/GenBank/DDBJ databases">
        <title>Sequencing the genomes of 1000 actinobacteria strains.</title>
        <authorList>
            <person name="Klenk H.-P."/>
        </authorList>
    </citation>
    <scope>NUCLEOTIDE SEQUENCE [LARGE SCALE GENOMIC DNA]</scope>
    <source>
        <strain evidence="3 4">DSM 46744</strain>
    </source>
</reference>
<dbReference type="GO" id="GO:0006508">
    <property type="term" value="P:proteolysis"/>
    <property type="evidence" value="ECO:0007669"/>
    <property type="project" value="UniProtKB-KW"/>
</dbReference>
<evidence type="ECO:0000313" key="4">
    <source>
        <dbReference type="Proteomes" id="UP000627838"/>
    </source>
</evidence>
<organism evidence="3 4">
    <name type="scientific">Actinomadura algeriensis</name>
    <dbReference type="NCBI Taxonomy" id="1679523"/>
    <lineage>
        <taxon>Bacteria</taxon>
        <taxon>Bacillati</taxon>
        <taxon>Actinomycetota</taxon>
        <taxon>Actinomycetes</taxon>
        <taxon>Streptosporangiales</taxon>
        <taxon>Thermomonosporaceae</taxon>
        <taxon>Actinomadura</taxon>
    </lineage>
</organism>
<evidence type="ECO:0000313" key="3">
    <source>
        <dbReference type="EMBL" id="MBE1535419.1"/>
    </source>
</evidence>
<feature type="domain" description="Clp R" evidence="2">
    <location>
        <begin position="2"/>
        <end position="180"/>
    </location>
</feature>
<gene>
    <name evidence="3" type="ORF">H4W34_005252</name>
</gene>
<dbReference type="SUPFAM" id="SSF81923">
    <property type="entry name" value="Double Clp-N motif"/>
    <property type="match status" value="2"/>
</dbReference>
<name>A0ABR9JXW6_9ACTN</name>
<evidence type="ECO:0000259" key="2">
    <source>
        <dbReference type="PROSITE" id="PS51903"/>
    </source>
</evidence>
<dbReference type="GO" id="GO:0005524">
    <property type="term" value="F:ATP binding"/>
    <property type="evidence" value="ECO:0007669"/>
    <property type="project" value="UniProtKB-KW"/>
</dbReference>
<keyword evidence="3" id="KW-0067">ATP-binding</keyword>
<keyword evidence="3" id="KW-0378">Hydrolase</keyword>
<dbReference type="InterPro" id="IPR036628">
    <property type="entry name" value="Clp_N_dom_sf"/>
</dbReference>